<gene>
    <name evidence="4" type="ORF">EBB79_20650</name>
</gene>
<accession>A0A3T0N7X4</accession>
<comment type="similarity">
    <text evidence="1">Belongs to the anaerobic coproporphyrinogen-III oxidase family. HemW subfamily.</text>
</comment>
<dbReference type="GO" id="GO:0006779">
    <property type="term" value="P:porphyrin-containing compound biosynthetic process"/>
    <property type="evidence" value="ECO:0007669"/>
    <property type="project" value="InterPro"/>
</dbReference>
<keyword evidence="2" id="KW-0143">Chaperone</keyword>
<evidence type="ECO:0000313" key="5">
    <source>
        <dbReference type="Proteomes" id="UP000283063"/>
    </source>
</evidence>
<dbReference type="GO" id="GO:0051539">
    <property type="term" value="F:4 iron, 4 sulfur cluster binding"/>
    <property type="evidence" value="ECO:0007669"/>
    <property type="project" value="UniProtKB-UniRule"/>
</dbReference>
<dbReference type="SFLD" id="SFLDG01065">
    <property type="entry name" value="anaerobic_coproporphyrinogen-I"/>
    <property type="match status" value="2"/>
</dbReference>
<protein>
    <recommendedName>
        <fullName evidence="2">Heme chaperone HemW</fullName>
    </recommendedName>
</protein>
<keyword evidence="2" id="KW-0949">S-adenosyl-L-methionine</keyword>
<dbReference type="RefSeq" id="WP_127750646.1">
    <property type="nucleotide sequence ID" value="NZ_CP033219.1"/>
</dbReference>
<dbReference type="Gene3D" id="3.30.750.200">
    <property type="match status" value="1"/>
</dbReference>
<keyword evidence="2" id="KW-0408">Iron</keyword>
<name>A0A3T0N7X4_9RHOB</name>
<dbReference type="SUPFAM" id="SSF102114">
    <property type="entry name" value="Radical SAM enzymes"/>
    <property type="match status" value="1"/>
</dbReference>
<comment type="function">
    <text evidence="2">Probably acts as a heme chaperone, transferring heme to an unknown acceptor. Binds one molecule of heme per monomer, possibly covalently. Binds 1 [4Fe-4S] cluster. The cluster is coordinated with 3 cysteines and an exchangeable S-adenosyl-L-methionine.</text>
</comment>
<dbReference type="EMBL" id="CP033219">
    <property type="protein sequence ID" value="AZV80062.1"/>
    <property type="molecule type" value="Genomic_DNA"/>
</dbReference>
<dbReference type="InterPro" id="IPR010723">
    <property type="entry name" value="HemN_C"/>
</dbReference>
<dbReference type="Pfam" id="PF06969">
    <property type="entry name" value="HemN_C"/>
    <property type="match status" value="1"/>
</dbReference>
<keyword evidence="5" id="KW-1185">Reference proteome</keyword>
<dbReference type="InterPro" id="IPR034505">
    <property type="entry name" value="Coproporphyrinogen-III_oxidase"/>
</dbReference>
<organism evidence="4 5">
    <name type="scientific">Parasedimentitalea marina</name>
    <dbReference type="NCBI Taxonomy" id="2483033"/>
    <lineage>
        <taxon>Bacteria</taxon>
        <taxon>Pseudomonadati</taxon>
        <taxon>Pseudomonadota</taxon>
        <taxon>Alphaproteobacteria</taxon>
        <taxon>Rhodobacterales</taxon>
        <taxon>Paracoccaceae</taxon>
        <taxon>Parasedimentitalea</taxon>
    </lineage>
</organism>
<dbReference type="InterPro" id="IPR004559">
    <property type="entry name" value="HemW-like"/>
</dbReference>
<dbReference type="Proteomes" id="UP000283063">
    <property type="component" value="Chromosome"/>
</dbReference>
<sequence>MDDWRNGGFGLYVHWPFCQAKCPYCDFNSHVTANVDQKLWVKAYISELKRYAQLVPDRVLNAIFFGGGTPSLMQPDTVAAVIEAAREIWPFANDIEITLEANPGSVEAGRFAGYRDGGVNRISMGIQALNDTDLRRLGRIHSVAEAQAAFDVARNCFDRVSFDLIYARQGQTLKDWQSELKQALSMAIDHLSLYQLTIEDGTAFGDRYARGKLRDLPTDDTAADMYQATQDICADHGMPAYEVSNHARPGSESRHNLIYWRYGDYVGIGPGAHGRLTRNGQRHATECIRAPGAWLQAVTKGSGDCVNTLLAPEEHSAEHLMMGMRLVEGIDTDRYAHLAGHPLPQDKVYDLLQMGMVRQTGTVLRATDQGRAVLNAVLRELLTD</sequence>
<dbReference type="PROSITE" id="PS51918">
    <property type="entry name" value="RADICAL_SAM"/>
    <property type="match status" value="1"/>
</dbReference>
<dbReference type="InterPro" id="IPR006638">
    <property type="entry name" value="Elp3/MiaA/NifB-like_rSAM"/>
</dbReference>
<dbReference type="SFLD" id="SFLDF00562">
    <property type="entry name" value="HemN-like__clustered_with_heat"/>
    <property type="match status" value="1"/>
</dbReference>
<comment type="subcellular location">
    <subcellularLocation>
        <location evidence="2">Cytoplasm</location>
    </subcellularLocation>
</comment>
<dbReference type="OrthoDB" id="9808022at2"/>
<keyword evidence="2" id="KW-0963">Cytoplasm</keyword>
<feature type="domain" description="Radical SAM core" evidence="3">
    <location>
        <begin position="3"/>
        <end position="239"/>
    </location>
</feature>
<dbReference type="AlphaFoldDB" id="A0A3T0N7X4"/>
<dbReference type="PANTHER" id="PTHR13932:SF5">
    <property type="entry name" value="RADICAL S-ADENOSYL METHIONINE DOMAIN-CONTAINING PROTEIN 1, MITOCHONDRIAL"/>
    <property type="match status" value="1"/>
</dbReference>
<keyword evidence="2" id="KW-0411">Iron-sulfur</keyword>
<evidence type="ECO:0000256" key="2">
    <source>
        <dbReference type="RuleBase" id="RU364116"/>
    </source>
</evidence>
<dbReference type="InterPro" id="IPR058240">
    <property type="entry name" value="rSAM_sf"/>
</dbReference>
<dbReference type="SFLD" id="SFLDS00029">
    <property type="entry name" value="Radical_SAM"/>
    <property type="match status" value="2"/>
</dbReference>
<reference evidence="4 5" key="1">
    <citation type="submission" date="2018-10" db="EMBL/GenBank/DDBJ databases">
        <title>Parasedimentitalea marina sp. nov., a psychrophilic bacterium isolated from deep seawater of the New Britain Trench.</title>
        <authorList>
            <person name="Cao J."/>
        </authorList>
    </citation>
    <scope>NUCLEOTIDE SEQUENCE [LARGE SCALE GENOMIC DNA]</scope>
    <source>
        <strain evidence="4 5">W43</strain>
    </source>
</reference>
<dbReference type="SFLD" id="SFLDF00288">
    <property type="entry name" value="HemN-like__clustered_with_nucl"/>
    <property type="match status" value="1"/>
</dbReference>
<dbReference type="GO" id="GO:0005737">
    <property type="term" value="C:cytoplasm"/>
    <property type="evidence" value="ECO:0007669"/>
    <property type="project" value="UniProtKB-SubCell"/>
</dbReference>
<evidence type="ECO:0000256" key="1">
    <source>
        <dbReference type="ARBA" id="ARBA00006100"/>
    </source>
</evidence>
<keyword evidence="2" id="KW-0349">Heme</keyword>
<dbReference type="GO" id="GO:0004109">
    <property type="term" value="F:coproporphyrinogen oxidase activity"/>
    <property type="evidence" value="ECO:0007669"/>
    <property type="project" value="InterPro"/>
</dbReference>
<evidence type="ECO:0000259" key="3">
    <source>
        <dbReference type="PROSITE" id="PS51918"/>
    </source>
</evidence>
<keyword evidence="2" id="KW-0004">4Fe-4S</keyword>
<dbReference type="Pfam" id="PF04055">
    <property type="entry name" value="Radical_SAM"/>
    <property type="match status" value="1"/>
</dbReference>
<dbReference type="PANTHER" id="PTHR13932">
    <property type="entry name" value="COPROPORPHYRINIGEN III OXIDASE"/>
    <property type="match status" value="1"/>
</dbReference>
<dbReference type="InterPro" id="IPR007197">
    <property type="entry name" value="rSAM"/>
</dbReference>
<evidence type="ECO:0000313" key="4">
    <source>
        <dbReference type="EMBL" id="AZV80062.1"/>
    </source>
</evidence>
<dbReference type="SMART" id="SM00729">
    <property type="entry name" value="Elp3"/>
    <property type="match status" value="1"/>
</dbReference>
<dbReference type="NCBIfam" id="TIGR00539">
    <property type="entry name" value="hemN_rel"/>
    <property type="match status" value="1"/>
</dbReference>
<dbReference type="KEGG" id="sedi:EBB79_20650"/>
<dbReference type="GO" id="GO:0046872">
    <property type="term" value="F:metal ion binding"/>
    <property type="evidence" value="ECO:0007669"/>
    <property type="project" value="UniProtKB-UniRule"/>
</dbReference>
<dbReference type="CDD" id="cd01335">
    <property type="entry name" value="Radical_SAM"/>
    <property type="match status" value="1"/>
</dbReference>
<keyword evidence="2" id="KW-0479">Metal-binding</keyword>
<proteinExistence type="inferred from homology"/>